<reference evidence="2 3" key="1">
    <citation type="journal article" date="2021" name="Comput. Struct. Biotechnol. J.">
        <title>De novo genome assembly of the potent medicinal plant Rehmannia glutinosa using nanopore technology.</title>
        <authorList>
            <person name="Ma L."/>
            <person name="Dong C."/>
            <person name="Song C."/>
            <person name="Wang X."/>
            <person name="Zheng X."/>
            <person name="Niu Y."/>
            <person name="Chen S."/>
            <person name="Feng W."/>
        </authorList>
    </citation>
    <scope>NUCLEOTIDE SEQUENCE [LARGE SCALE GENOMIC DNA]</scope>
    <source>
        <strain evidence="2">DH-2019</strain>
    </source>
</reference>
<evidence type="ECO:0000313" key="2">
    <source>
        <dbReference type="EMBL" id="KAK6120839.1"/>
    </source>
</evidence>
<feature type="region of interest" description="Disordered" evidence="1">
    <location>
        <begin position="82"/>
        <end position="101"/>
    </location>
</feature>
<dbReference type="Proteomes" id="UP001318860">
    <property type="component" value="Unassembled WGS sequence"/>
</dbReference>
<proteinExistence type="predicted"/>
<protein>
    <recommendedName>
        <fullName evidence="4">DDE Tnp4 domain-containing protein</fullName>
    </recommendedName>
</protein>
<gene>
    <name evidence="2" type="ORF">DH2020_045418</name>
</gene>
<name>A0ABR0UEV1_REHGL</name>
<comment type="caution">
    <text evidence="2">The sequence shown here is derived from an EMBL/GenBank/DDBJ whole genome shotgun (WGS) entry which is preliminary data.</text>
</comment>
<dbReference type="EMBL" id="JABTTQ020002994">
    <property type="protein sequence ID" value="KAK6120839.1"/>
    <property type="molecule type" value="Genomic_DNA"/>
</dbReference>
<feature type="compositionally biased region" description="Acidic residues" evidence="1">
    <location>
        <begin position="82"/>
        <end position="99"/>
    </location>
</feature>
<evidence type="ECO:0000313" key="3">
    <source>
        <dbReference type="Proteomes" id="UP001318860"/>
    </source>
</evidence>
<keyword evidence="3" id="KW-1185">Reference proteome</keyword>
<evidence type="ECO:0000256" key="1">
    <source>
        <dbReference type="SAM" id="MobiDB-lite"/>
    </source>
</evidence>
<accession>A0ABR0UEV1</accession>
<evidence type="ECO:0008006" key="4">
    <source>
        <dbReference type="Google" id="ProtNLM"/>
    </source>
</evidence>
<sequence length="132" mass="15495">MNFIYVLSGWEGSAADCRVLRDVVTRPNGLKFPQSNFYLCDNDYTNGEGFLTPYKEVKYHLNDWGERTLIPQNSQEFLIVDPLEESLSDEDDDDDDEDNKTDYIDTIESSQAWNNWRDHLAHSMYNEWRGLD</sequence>
<organism evidence="2 3">
    <name type="scientific">Rehmannia glutinosa</name>
    <name type="common">Chinese foxglove</name>
    <dbReference type="NCBI Taxonomy" id="99300"/>
    <lineage>
        <taxon>Eukaryota</taxon>
        <taxon>Viridiplantae</taxon>
        <taxon>Streptophyta</taxon>
        <taxon>Embryophyta</taxon>
        <taxon>Tracheophyta</taxon>
        <taxon>Spermatophyta</taxon>
        <taxon>Magnoliopsida</taxon>
        <taxon>eudicotyledons</taxon>
        <taxon>Gunneridae</taxon>
        <taxon>Pentapetalae</taxon>
        <taxon>asterids</taxon>
        <taxon>lamiids</taxon>
        <taxon>Lamiales</taxon>
        <taxon>Orobanchaceae</taxon>
        <taxon>Rehmannieae</taxon>
        <taxon>Rehmannia</taxon>
    </lineage>
</organism>